<organism evidence="2 3">
    <name type="scientific">Paenibacillus solisilvae</name>
    <dbReference type="NCBI Taxonomy" id="2486751"/>
    <lineage>
        <taxon>Bacteria</taxon>
        <taxon>Bacillati</taxon>
        <taxon>Bacillota</taxon>
        <taxon>Bacilli</taxon>
        <taxon>Bacillales</taxon>
        <taxon>Paenibacillaceae</taxon>
        <taxon>Paenibacillus</taxon>
    </lineage>
</organism>
<dbReference type="Pfam" id="PF01547">
    <property type="entry name" value="SBP_bac_1"/>
    <property type="match status" value="1"/>
</dbReference>
<dbReference type="InterPro" id="IPR006059">
    <property type="entry name" value="SBP"/>
</dbReference>
<feature type="chain" id="PRO_5046478504" evidence="1">
    <location>
        <begin position="26"/>
        <end position="542"/>
    </location>
</feature>
<dbReference type="PANTHER" id="PTHR43649:SF12">
    <property type="entry name" value="DIACETYLCHITOBIOSE BINDING PROTEIN DASA"/>
    <property type="match status" value="1"/>
</dbReference>
<sequence length="542" mass="61031">MVKRRRTLAATVVLVSVIATTGCQSQGNKVDSTAKLDLSKPAENYSLPIVTDGSVTLTFSGNDNYYAPRSFSQNLPVWAQIEKKTGVKIKWDVTPSSQYQQVIKVRLAAAQDLPDIITIPDQFPTKLASDGLIIPLDGLIDKYAPNIKKYLQENPDLYKYMQAPDGKIYAISADVTGAAYADPNGLIIRQDWLDKLGLTEPKTLDEWYTVLKAFKEKDPNGNGKPDEIPYSPNYNLDGINVFGSALGLHLFYSFGYFPDENGKIQYEWMDPRAEKLIVWLNKIYKEGLLDPQFLKNTDSDIFSNISRNLVGSTNHFINNVNRYNVAQQNAGIKDVNWQLTLPPENPGYKGFYEKYGPMSGWWGISKDSKNPEVAIKWLDYIYASEEGSTALAYGIEGQSYTIQNGQPEFTDWVVHNPDGLSFNEALRYLGAMPTTPWIRNAKGPLYQQAAAILRKDPKLEEMAKKVESYLTDPVPLSMPSLDEIQQVSSIQTDIDTYMEETLSKFITGQEEIDWAKFVSTLKSMGIDEIIKTKQAQYDRMTK</sequence>
<accession>A0ABW0W547</accession>
<dbReference type="PANTHER" id="PTHR43649">
    <property type="entry name" value="ARABINOSE-BINDING PROTEIN-RELATED"/>
    <property type="match status" value="1"/>
</dbReference>
<gene>
    <name evidence="2" type="ORF">ACFPYJ_30265</name>
</gene>
<protein>
    <submittedName>
        <fullName evidence="2">Extracellular solute-binding protein</fullName>
    </submittedName>
</protein>
<dbReference type="RefSeq" id="WP_379191977.1">
    <property type="nucleotide sequence ID" value="NZ_JBHSOW010000121.1"/>
</dbReference>
<feature type="signal peptide" evidence="1">
    <location>
        <begin position="1"/>
        <end position="25"/>
    </location>
</feature>
<comment type="caution">
    <text evidence="2">The sequence shown here is derived from an EMBL/GenBank/DDBJ whole genome shotgun (WGS) entry which is preliminary data.</text>
</comment>
<dbReference type="EMBL" id="JBHSOW010000121">
    <property type="protein sequence ID" value="MFC5653325.1"/>
    <property type="molecule type" value="Genomic_DNA"/>
</dbReference>
<evidence type="ECO:0000313" key="2">
    <source>
        <dbReference type="EMBL" id="MFC5653325.1"/>
    </source>
</evidence>
<dbReference type="Gene3D" id="3.40.190.10">
    <property type="entry name" value="Periplasmic binding protein-like II"/>
    <property type="match status" value="2"/>
</dbReference>
<dbReference type="PROSITE" id="PS51257">
    <property type="entry name" value="PROKAR_LIPOPROTEIN"/>
    <property type="match status" value="1"/>
</dbReference>
<keyword evidence="1" id="KW-0732">Signal</keyword>
<evidence type="ECO:0000256" key="1">
    <source>
        <dbReference type="SAM" id="SignalP"/>
    </source>
</evidence>
<dbReference type="SUPFAM" id="SSF53850">
    <property type="entry name" value="Periplasmic binding protein-like II"/>
    <property type="match status" value="1"/>
</dbReference>
<evidence type="ECO:0000313" key="3">
    <source>
        <dbReference type="Proteomes" id="UP001596047"/>
    </source>
</evidence>
<reference evidence="3" key="1">
    <citation type="journal article" date="2019" name="Int. J. Syst. Evol. Microbiol.">
        <title>The Global Catalogue of Microorganisms (GCM) 10K type strain sequencing project: providing services to taxonomists for standard genome sequencing and annotation.</title>
        <authorList>
            <consortium name="The Broad Institute Genomics Platform"/>
            <consortium name="The Broad Institute Genome Sequencing Center for Infectious Disease"/>
            <person name="Wu L."/>
            <person name="Ma J."/>
        </authorList>
    </citation>
    <scope>NUCLEOTIDE SEQUENCE [LARGE SCALE GENOMIC DNA]</scope>
    <source>
        <strain evidence="3">CGMCC 1.3240</strain>
    </source>
</reference>
<name>A0ABW0W547_9BACL</name>
<proteinExistence type="predicted"/>
<keyword evidence="3" id="KW-1185">Reference proteome</keyword>
<dbReference type="InterPro" id="IPR050490">
    <property type="entry name" value="Bact_solute-bd_prot1"/>
</dbReference>
<dbReference type="Proteomes" id="UP001596047">
    <property type="component" value="Unassembled WGS sequence"/>
</dbReference>